<dbReference type="Proteomes" id="UP000256900">
    <property type="component" value="Unassembled WGS sequence"/>
</dbReference>
<dbReference type="InterPro" id="IPR039425">
    <property type="entry name" value="RNA_pol_sigma-70-like"/>
</dbReference>
<organism evidence="9 10">
    <name type="scientific">Methylovirgula ligni</name>
    <dbReference type="NCBI Taxonomy" id="569860"/>
    <lineage>
        <taxon>Bacteria</taxon>
        <taxon>Pseudomonadati</taxon>
        <taxon>Pseudomonadota</taxon>
        <taxon>Alphaproteobacteria</taxon>
        <taxon>Hyphomicrobiales</taxon>
        <taxon>Beijerinckiaceae</taxon>
        <taxon>Methylovirgula</taxon>
    </lineage>
</organism>
<dbReference type="AlphaFoldDB" id="A0A3D9YQ94"/>
<dbReference type="SUPFAM" id="SSF88946">
    <property type="entry name" value="Sigma2 domain of RNA polymerase sigma factors"/>
    <property type="match status" value="1"/>
</dbReference>
<dbReference type="PANTHER" id="PTHR43133:SF25">
    <property type="entry name" value="RNA POLYMERASE SIGMA FACTOR RFAY-RELATED"/>
    <property type="match status" value="1"/>
</dbReference>
<evidence type="ECO:0000256" key="4">
    <source>
        <dbReference type="ARBA" id="ARBA00023125"/>
    </source>
</evidence>
<reference evidence="9 10" key="1">
    <citation type="submission" date="2018-08" db="EMBL/GenBank/DDBJ databases">
        <title>Genomic Encyclopedia of Type Strains, Phase IV (KMG-IV): sequencing the most valuable type-strain genomes for metagenomic binning, comparative biology and taxonomic classification.</title>
        <authorList>
            <person name="Goeker M."/>
        </authorList>
    </citation>
    <scope>NUCLEOTIDE SEQUENCE [LARGE SCALE GENOMIC DNA]</scope>
    <source>
        <strain evidence="9 10">BW863</strain>
    </source>
</reference>
<evidence type="ECO:0000313" key="10">
    <source>
        <dbReference type="Proteomes" id="UP000256900"/>
    </source>
</evidence>
<dbReference type="GO" id="GO:0016987">
    <property type="term" value="F:sigma factor activity"/>
    <property type="evidence" value="ECO:0007669"/>
    <property type="project" value="UniProtKB-KW"/>
</dbReference>
<evidence type="ECO:0000256" key="3">
    <source>
        <dbReference type="ARBA" id="ARBA00023082"/>
    </source>
</evidence>
<dbReference type="InterPro" id="IPR013325">
    <property type="entry name" value="RNA_pol_sigma_r2"/>
</dbReference>
<dbReference type="Pfam" id="PF04542">
    <property type="entry name" value="Sigma70_r2"/>
    <property type="match status" value="1"/>
</dbReference>
<dbReference type="InterPro" id="IPR007627">
    <property type="entry name" value="RNA_pol_sigma70_r2"/>
</dbReference>
<dbReference type="InterPro" id="IPR013249">
    <property type="entry name" value="RNA_pol_sigma70_r4_t2"/>
</dbReference>
<name>A0A3D9YQ94_9HYPH</name>
<feature type="domain" description="RNA polymerase sigma factor 70 region 4 type 2" evidence="8">
    <location>
        <begin position="121"/>
        <end position="171"/>
    </location>
</feature>
<proteinExistence type="inferred from homology"/>
<gene>
    <name evidence="9" type="ORF">DES32_2786</name>
</gene>
<dbReference type="InterPro" id="IPR014284">
    <property type="entry name" value="RNA_pol_sigma-70_dom"/>
</dbReference>
<comment type="similarity">
    <text evidence="1 6">Belongs to the sigma-70 factor family. ECF subfamily.</text>
</comment>
<sequence>MAHSDEAAAERFRHIVVPHLADALSLARWLTGNGFDAEDVVQEACVRAFSAIQSYDGRGERAWLLSIVRNTCFTWLAKNRSRNLVLMGTPAELSEAQGAIHEDLALDPEADLIRKADVTLIEAAISSLPQPYREVLVLHDINDLSYKEIAAMMSIPIGTVMSRLSRARKQLAAQLGQATQ</sequence>
<dbReference type="InterPro" id="IPR036388">
    <property type="entry name" value="WH-like_DNA-bd_sf"/>
</dbReference>
<dbReference type="NCBIfam" id="TIGR02937">
    <property type="entry name" value="sigma70-ECF"/>
    <property type="match status" value="1"/>
</dbReference>
<dbReference type="InterPro" id="IPR000838">
    <property type="entry name" value="RNA_pol_sigma70_ECF_CS"/>
</dbReference>
<evidence type="ECO:0000259" key="8">
    <source>
        <dbReference type="Pfam" id="PF08281"/>
    </source>
</evidence>
<dbReference type="GO" id="GO:0006352">
    <property type="term" value="P:DNA-templated transcription initiation"/>
    <property type="evidence" value="ECO:0007669"/>
    <property type="project" value="InterPro"/>
</dbReference>
<dbReference type="OrthoDB" id="9803470at2"/>
<dbReference type="PANTHER" id="PTHR43133">
    <property type="entry name" value="RNA POLYMERASE ECF-TYPE SIGMA FACTO"/>
    <property type="match status" value="1"/>
</dbReference>
<protein>
    <recommendedName>
        <fullName evidence="6">RNA polymerase sigma factor</fullName>
    </recommendedName>
</protein>
<dbReference type="Gene3D" id="1.10.10.10">
    <property type="entry name" value="Winged helix-like DNA-binding domain superfamily/Winged helix DNA-binding domain"/>
    <property type="match status" value="1"/>
</dbReference>
<dbReference type="SUPFAM" id="SSF88659">
    <property type="entry name" value="Sigma3 and sigma4 domains of RNA polymerase sigma factors"/>
    <property type="match status" value="1"/>
</dbReference>
<evidence type="ECO:0000256" key="6">
    <source>
        <dbReference type="RuleBase" id="RU000716"/>
    </source>
</evidence>
<dbReference type="Pfam" id="PF08281">
    <property type="entry name" value="Sigma70_r4_2"/>
    <property type="match status" value="1"/>
</dbReference>
<dbReference type="InterPro" id="IPR013324">
    <property type="entry name" value="RNA_pol_sigma_r3/r4-like"/>
</dbReference>
<dbReference type="CDD" id="cd06171">
    <property type="entry name" value="Sigma70_r4"/>
    <property type="match status" value="1"/>
</dbReference>
<evidence type="ECO:0000256" key="2">
    <source>
        <dbReference type="ARBA" id="ARBA00023015"/>
    </source>
</evidence>
<dbReference type="GO" id="GO:0003677">
    <property type="term" value="F:DNA binding"/>
    <property type="evidence" value="ECO:0007669"/>
    <property type="project" value="UniProtKB-KW"/>
</dbReference>
<keyword evidence="10" id="KW-1185">Reference proteome</keyword>
<evidence type="ECO:0000313" key="9">
    <source>
        <dbReference type="EMBL" id="REF84675.1"/>
    </source>
</evidence>
<dbReference type="RefSeq" id="WP_115837296.1">
    <property type="nucleotide sequence ID" value="NZ_CP025086.1"/>
</dbReference>
<dbReference type="EMBL" id="QUMO01000004">
    <property type="protein sequence ID" value="REF84675.1"/>
    <property type="molecule type" value="Genomic_DNA"/>
</dbReference>
<dbReference type="Gene3D" id="1.10.1740.10">
    <property type="match status" value="1"/>
</dbReference>
<keyword evidence="2 6" id="KW-0805">Transcription regulation</keyword>
<dbReference type="PROSITE" id="PS01063">
    <property type="entry name" value="SIGMA70_ECF"/>
    <property type="match status" value="1"/>
</dbReference>
<keyword evidence="4 6" id="KW-0238">DNA-binding</keyword>
<comment type="caution">
    <text evidence="9">The sequence shown here is derived from an EMBL/GenBank/DDBJ whole genome shotgun (WGS) entry which is preliminary data.</text>
</comment>
<keyword evidence="5 6" id="KW-0804">Transcription</keyword>
<keyword evidence="3 6" id="KW-0731">Sigma factor</keyword>
<accession>A0A3D9YQ94</accession>
<evidence type="ECO:0000256" key="5">
    <source>
        <dbReference type="ARBA" id="ARBA00023163"/>
    </source>
</evidence>
<evidence type="ECO:0000259" key="7">
    <source>
        <dbReference type="Pfam" id="PF04542"/>
    </source>
</evidence>
<evidence type="ECO:0000256" key="1">
    <source>
        <dbReference type="ARBA" id="ARBA00010641"/>
    </source>
</evidence>
<feature type="domain" description="RNA polymerase sigma-70 region 2" evidence="7">
    <location>
        <begin position="18"/>
        <end position="81"/>
    </location>
</feature>